<dbReference type="Proteomes" id="UP001205046">
    <property type="component" value="Unassembled WGS sequence"/>
</dbReference>
<keyword evidence="1" id="KW-0812">Transmembrane</keyword>
<protein>
    <recommendedName>
        <fullName evidence="4">DUF2746 domain-containing protein</fullName>
    </recommendedName>
</protein>
<dbReference type="RefSeq" id="WP_260073153.1">
    <property type="nucleotide sequence ID" value="NZ_JALXMO010000016.1"/>
</dbReference>
<proteinExistence type="predicted"/>
<comment type="caution">
    <text evidence="2">The sequence shown here is derived from an EMBL/GenBank/DDBJ whole genome shotgun (WGS) entry which is preliminary data.</text>
</comment>
<feature type="transmembrane region" description="Helical" evidence="1">
    <location>
        <begin position="20"/>
        <end position="38"/>
    </location>
</feature>
<dbReference type="EMBL" id="JALXMO010000016">
    <property type="protein sequence ID" value="MCT1607147.1"/>
    <property type="molecule type" value="Genomic_DNA"/>
</dbReference>
<gene>
    <name evidence="2" type="ORF">M3B43_07370</name>
</gene>
<evidence type="ECO:0000313" key="2">
    <source>
        <dbReference type="EMBL" id="MCT1607147.1"/>
    </source>
</evidence>
<sequence length="137" mass="15434">MLITPPTSLVAVLESTEAVIVAALALLSAITGVLVAFVKGWRWLRDQIMELQQRSGQTLHQVQNDHNSNLRDDVDGLASKLDAHAEKLDKLFESVTRLDERDRQRQDTDLAIYTRLGQLAEQDSLLHNRIDNIKEPP</sequence>
<name>A0ABT2HR30_9MICC</name>
<keyword evidence="1" id="KW-1133">Transmembrane helix</keyword>
<accession>A0ABT2HR30</accession>
<organism evidence="2 3">
    <name type="scientific">Nesterenkonia massiliensis</name>
    <dbReference type="NCBI Taxonomy" id="1232429"/>
    <lineage>
        <taxon>Bacteria</taxon>
        <taxon>Bacillati</taxon>
        <taxon>Actinomycetota</taxon>
        <taxon>Actinomycetes</taxon>
        <taxon>Micrococcales</taxon>
        <taxon>Micrococcaceae</taxon>
        <taxon>Nesterenkonia</taxon>
    </lineage>
</organism>
<keyword evidence="1" id="KW-0472">Membrane</keyword>
<reference evidence="2 3" key="1">
    <citation type="submission" date="2022-04" db="EMBL/GenBank/DDBJ databases">
        <title>Human microbiome associated bacterial genomes.</title>
        <authorList>
            <person name="Sandstrom S."/>
            <person name="Salamzade R."/>
            <person name="Kalan L.R."/>
        </authorList>
    </citation>
    <scope>NUCLEOTIDE SEQUENCE [LARGE SCALE GENOMIC DNA]</scope>
    <source>
        <strain evidence="3">p3-SID767</strain>
    </source>
</reference>
<evidence type="ECO:0008006" key="4">
    <source>
        <dbReference type="Google" id="ProtNLM"/>
    </source>
</evidence>
<evidence type="ECO:0000313" key="3">
    <source>
        <dbReference type="Proteomes" id="UP001205046"/>
    </source>
</evidence>
<evidence type="ECO:0000256" key="1">
    <source>
        <dbReference type="SAM" id="Phobius"/>
    </source>
</evidence>
<keyword evidence="3" id="KW-1185">Reference proteome</keyword>